<gene>
    <name evidence="1" type="ORF">A3H01_01475</name>
</gene>
<dbReference type="PROSITE" id="PS51257">
    <property type="entry name" value="PROKAR_LIPOPROTEIN"/>
    <property type="match status" value="1"/>
</dbReference>
<reference evidence="1 2" key="1">
    <citation type="journal article" date="2016" name="Nat. Commun.">
        <title>Thousands of microbial genomes shed light on interconnected biogeochemical processes in an aquifer system.</title>
        <authorList>
            <person name="Anantharaman K."/>
            <person name="Brown C.T."/>
            <person name="Hug L.A."/>
            <person name="Sharon I."/>
            <person name="Castelle C.J."/>
            <person name="Probst A.J."/>
            <person name="Thomas B.C."/>
            <person name="Singh A."/>
            <person name="Wilkins M.J."/>
            <person name="Karaoz U."/>
            <person name="Brodie E.L."/>
            <person name="Williams K.H."/>
            <person name="Hubbard S.S."/>
            <person name="Banfield J.F."/>
        </authorList>
    </citation>
    <scope>NUCLEOTIDE SEQUENCE [LARGE SCALE GENOMIC DNA]</scope>
</reference>
<name>A0A1G2RWU6_9BACT</name>
<dbReference type="EMBL" id="MHUM01000013">
    <property type="protein sequence ID" value="OHA76889.1"/>
    <property type="molecule type" value="Genomic_DNA"/>
</dbReference>
<proteinExistence type="predicted"/>
<evidence type="ECO:0000313" key="1">
    <source>
        <dbReference type="EMBL" id="OHA76889.1"/>
    </source>
</evidence>
<evidence type="ECO:0000313" key="2">
    <source>
        <dbReference type="Proteomes" id="UP000177853"/>
    </source>
</evidence>
<protein>
    <submittedName>
        <fullName evidence="1">Uncharacterized protein</fullName>
    </submittedName>
</protein>
<accession>A0A1G2RWU6</accession>
<dbReference type="AlphaFoldDB" id="A0A1G2RWU6"/>
<organism evidence="1 2">
    <name type="scientific">Candidatus Wildermuthbacteria bacterium RIFCSPLOWO2_12_FULL_40_9</name>
    <dbReference type="NCBI Taxonomy" id="1802467"/>
    <lineage>
        <taxon>Bacteria</taxon>
        <taxon>Candidatus Wildermuthiibacteriota</taxon>
    </lineage>
</organism>
<dbReference type="Proteomes" id="UP000177853">
    <property type="component" value="Unassembled WGS sequence"/>
</dbReference>
<sequence>MTRTVAVVLIVVALFAVIGISSTGCDEATTGSSTQVASTGATQVTDFTQVQKNSHSRTVEQQNIMDRIEVTTDPTKIMWIHMIALDGTIISRMAVRNKVTSSGKRLEPRHAVTYPRGEYGGGGTYPMVPGTKDGITDEFIQPDGTFGDSDSYIFWFDPQGRYHQWGTAGGLGYLLTDYPISLTDPIDEITGMYNAYSASQAWQEEQETQLGEHERGGR</sequence>
<comment type="caution">
    <text evidence="1">The sequence shown here is derived from an EMBL/GenBank/DDBJ whole genome shotgun (WGS) entry which is preliminary data.</text>
</comment>